<gene>
    <name evidence="1" type="ORF">IHE45_14G126800</name>
</gene>
<organism evidence="1 2">
    <name type="scientific">Dioscorea alata</name>
    <name type="common">Purple yam</name>
    <dbReference type="NCBI Taxonomy" id="55571"/>
    <lineage>
        <taxon>Eukaryota</taxon>
        <taxon>Viridiplantae</taxon>
        <taxon>Streptophyta</taxon>
        <taxon>Embryophyta</taxon>
        <taxon>Tracheophyta</taxon>
        <taxon>Spermatophyta</taxon>
        <taxon>Magnoliopsida</taxon>
        <taxon>Liliopsida</taxon>
        <taxon>Dioscoreales</taxon>
        <taxon>Dioscoreaceae</taxon>
        <taxon>Dioscorea</taxon>
    </lineage>
</organism>
<comment type="caution">
    <text evidence="1">The sequence shown here is derived from an EMBL/GenBank/DDBJ whole genome shotgun (WGS) entry which is preliminary data.</text>
</comment>
<sequence>MGRDTAAEVGAAAVPLESRPGIILIGPPNAGKRTLLSRLLSVDIPETCDLSTGVLCHGWTIDTKYYSADLAIWTAHLQEGFSLGALPAVAQLSALVMVFDMSDESSFIALQNCVAGIDIQKFEILLCVGNKADLVPGHYAHAEYRRFLQKHGESSSDPHPEFLNYGIDETEGCSLLGGEEPVLEIRKSSLEWCCQNNVEFIEACASNAAFDKCLSVDGDMQGVERLYGALSAYMWPGMVLKSGNRINILSMVHKEEMTDDESDYEIDYERLSGSDEPVDDMGGPSNSIQEPSMSTTEEKVTDVGAHIRNNKDLNEEKIDCLGDEVETMSIKEPGNGSHVLPGNITIEKSVEEEAFNQCPSERDTDQKHNSETSAEQVKSEVENYEISQKAEINAANPSESDEDDSHYGLDDIEKLMGEISNIRDNSRLMPDFQRREMAANLALKLAAMFGDGSDEDSY</sequence>
<accession>A0ACB7UUW0</accession>
<keyword evidence="2" id="KW-1185">Reference proteome</keyword>
<dbReference type="Proteomes" id="UP000827976">
    <property type="component" value="Chromosome 14"/>
</dbReference>
<reference evidence="2" key="1">
    <citation type="journal article" date="2022" name="Nat. Commun.">
        <title>Chromosome evolution and the genetic basis of agronomically important traits in greater yam.</title>
        <authorList>
            <person name="Bredeson J.V."/>
            <person name="Lyons J.B."/>
            <person name="Oniyinde I.O."/>
            <person name="Okereke N.R."/>
            <person name="Kolade O."/>
            <person name="Nnabue I."/>
            <person name="Nwadili C.O."/>
            <person name="Hribova E."/>
            <person name="Parker M."/>
            <person name="Nwogha J."/>
            <person name="Shu S."/>
            <person name="Carlson J."/>
            <person name="Kariba R."/>
            <person name="Muthemba S."/>
            <person name="Knop K."/>
            <person name="Barton G.J."/>
            <person name="Sherwood A.V."/>
            <person name="Lopez-Montes A."/>
            <person name="Asiedu R."/>
            <person name="Jamnadass R."/>
            <person name="Muchugi A."/>
            <person name="Goodstein D."/>
            <person name="Egesi C.N."/>
            <person name="Featherston J."/>
            <person name="Asfaw A."/>
            <person name="Simpson G.G."/>
            <person name="Dolezel J."/>
            <person name="Hendre P.S."/>
            <person name="Van Deynze A."/>
            <person name="Kumar P.L."/>
            <person name="Obidiegwu J.E."/>
            <person name="Bhattacharjee R."/>
            <person name="Rokhsar D.S."/>
        </authorList>
    </citation>
    <scope>NUCLEOTIDE SEQUENCE [LARGE SCALE GENOMIC DNA]</scope>
    <source>
        <strain evidence="2">cv. TDa95/00328</strain>
    </source>
</reference>
<proteinExistence type="predicted"/>
<protein>
    <submittedName>
        <fullName evidence="1">Small GTPase protein</fullName>
    </submittedName>
</protein>
<evidence type="ECO:0000313" key="2">
    <source>
        <dbReference type="Proteomes" id="UP000827976"/>
    </source>
</evidence>
<evidence type="ECO:0000313" key="1">
    <source>
        <dbReference type="EMBL" id="KAH7664550.1"/>
    </source>
</evidence>
<name>A0ACB7UUW0_DIOAL</name>
<dbReference type="EMBL" id="CM037024">
    <property type="protein sequence ID" value="KAH7664550.1"/>
    <property type="molecule type" value="Genomic_DNA"/>
</dbReference>